<dbReference type="InterPro" id="IPR004027">
    <property type="entry name" value="SEC_C_motif"/>
</dbReference>
<feature type="compositionally biased region" description="Gly residues" evidence="1">
    <location>
        <begin position="1"/>
        <end position="10"/>
    </location>
</feature>
<dbReference type="Proteomes" id="UP001139477">
    <property type="component" value="Unassembled WGS sequence"/>
</dbReference>
<dbReference type="AlphaFoldDB" id="A0A9X2FQ88"/>
<feature type="region of interest" description="Disordered" evidence="1">
    <location>
        <begin position="1"/>
        <end position="46"/>
    </location>
</feature>
<feature type="non-terminal residue" evidence="2">
    <location>
        <position position="1"/>
    </location>
</feature>
<dbReference type="Gene3D" id="3.10.450.50">
    <property type="match status" value="1"/>
</dbReference>
<organism evidence="2 3">
    <name type="scientific">Limimaricola litoreus</name>
    <dbReference type="NCBI Taxonomy" id="2955316"/>
    <lineage>
        <taxon>Bacteria</taxon>
        <taxon>Pseudomonadati</taxon>
        <taxon>Pseudomonadota</taxon>
        <taxon>Alphaproteobacteria</taxon>
        <taxon>Rhodobacterales</taxon>
        <taxon>Paracoccaceae</taxon>
        <taxon>Limimaricola</taxon>
    </lineage>
</organism>
<accession>A0A9X2FQ88</accession>
<dbReference type="Pfam" id="PF02810">
    <property type="entry name" value="SEC-C"/>
    <property type="match status" value="1"/>
</dbReference>
<protein>
    <submittedName>
        <fullName evidence="2">SEC-C metal-binding domain-containing protein</fullName>
    </submittedName>
</protein>
<dbReference type="EMBL" id="JAMYXC010000060">
    <property type="protein sequence ID" value="MCP1167829.1"/>
    <property type="molecule type" value="Genomic_DNA"/>
</dbReference>
<evidence type="ECO:0000256" key="1">
    <source>
        <dbReference type="SAM" id="MobiDB-lite"/>
    </source>
</evidence>
<feature type="compositionally biased region" description="Low complexity" evidence="1">
    <location>
        <begin position="11"/>
        <end position="23"/>
    </location>
</feature>
<gene>
    <name evidence="2" type="ORF">NHG85_04700</name>
</gene>
<sequence>PEMAGAGAGAGVPAPSRAAPAPGFDENDPASWGSPSRNGPCPCGSGEKFKHCHGRI</sequence>
<name>A0A9X2FQ88_9RHOB</name>
<proteinExistence type="predicted"/>
<comment type="caution">
    <text evidence="2">The sequence shown here is derived from an EMBL/GenBank/DDBJ whole genome shotgun (WGS) entry which is preliminary data.</text>
</comment>
<evidence type="ECO:0000313" key="3">
    <source>
        <dbReference type="Proteomes" id="UP001139477"/>
    </source>
</evidence>
<reference evidence="2" key="1">
    <citation type="submission" date="2022-06" db="EMBL/GenBank/DDBJ databases">
        <title>Limimaricola sediminis sp. nov., isolated from an intertidal sediment.</title>
        <authorList>
            <person name="Shao X."/>
        </authorList>
    </citation>
    <scope>NUCLEOTIDE SEQUENCE</scope>
    <source>
        <strain evidence="2">ASW11-118</strain>
    </source>
</reference>
<keyword evidence="3" id="KW-1185">Reference proteome</keyword>
<dbReference type="SUPFAM" id="SSF103642">
    <property type="entry name" value="Sec-C motif"/>
    <property type="match status" value="1"/>
</dbReference>
<evidence type="ECO:0000313" key="2">
    <source>
        <dbReference type="EMBL" id="MCP1167829.1"/>
    </source>
</evidence>
<dbReference type="RefSeq" id="WP_253330317.1">
    <property type="nucleotide sequence ID" value="NZ_JAMYXC010000060.1"/>
</dbReference>